<dbReference type="EMBL" id="VEVO01000021">
    <property type="protein sequence ID" value="KAF0024537.1"/>
    <property type="molecule type" value="Genomic_DNA"/>
</dbReference>
<dbReference type="Proteomes" id="UP000438429">
    <property type="component" value="Unassembled WGS sequence"/>
</dbReference>
<reference evidence="2 3" key="1">
    <citation type="submission" date="2019-06" db="EMBL/GenBank/DDBJ databases">
        <title>Draft genomes of female and male turbot (Scophthalmus maximus).</title>
        <authorList>
            <person name="Xu H."/>
            <person name="Xu X.-W."/>
            <person name="Shao C."/>
            <person name="Chen S."/>
        </authorList>
    </citation>
    <scope>NUCLEOTIDE SEQUENCE [LARGE SCALE GENOMIC DNA]</scope>
    <source>
        <strain evidence="2">Ysfricsl-2016a</strain>
        <tissue evidence="2">Blood</tissue>
    </source>
</reference>
<protein>
    <submittedName>
        <fullName evidence="2">Uncharacterized protein</fullName>
    </submittedName>
</protein>
<evidence type="ECO:0000313" key="3">
    <source>
        <dbReference type="Proteomes" id="UP000438429"/>
    </source>
</evidence>
<evidence type="ECO:0000256" key="1">
    <source>
        <dbReference type="SAM" id="MobiDB-lite"/>
    </source>
</evidence>
<feature type="region of interest" description="Disordered" evidence="1">
    <location>
        <begin position="135"/>
        <end position="154"/>
    </location>
</feature>
<gene>
    <name evidence="2" type="ORF">F2P81_023339</name>
</gene>
<accession>A0A6A4RVY9</accession>
<name>A0A6A4RVY9_SCOMX</name>
<sequence length="154" mass="16552">MRHNYDDVAVGAFVTTPIGIPLGGAFTCRQKCRKFSRSEPNPSENLKKLLNGNVPVAAAAAAAAGEDALRLLLTGAEQLIVWQILNSTHLRLDILTYLIPPVSLSLFALQRLNGYLKVSSVPELLIGRRSTMSAVTQASLPTRPQTNGSGQDPM</sequence>
<proteinExistence type="predicted"/>
<dbReference type="AlphaFoldDB" id="A0A6A4RVY9"/>
<organism evidence="2 3">
    <name type="scientific">Scophthalmus maximus</name>
    <name type="common">Turbot</name>
    <name type="synonym">Psetta maxima</name>
    <dbReference type="NCBI Taxonomy" id="52904"/>
    <lineage>
        <taxon>Eukaryota</taxon>
        <taxon>Metazoa</taxon>
        <taxon>Chordata</taxon>
        <taxon>Craniata</taxon>
        <taxon>Vertebrata</taxon>
        <taxon>Euteleostomi</taxon>
        <taxon>Actinopterygii</taxon>
        <taxon>Neopterygii</taxon>
        <taxon>Teleostei</taxon>
        <taxon>Neoteleostei</taxon>
        <taxon>Acanthomorphata</taxon>
        <taxon>Carangaria</taxon>
        <taxon>Pleuronectiformes</taxon>
        <taxon>Pleuronectoidei</taxon>
        <taxon>Scophthalmidae</taxon>
        <taxon>Scophthalmus</taxon>
    </lineage>
</organism>
<evidence type="ECO:0000313" key="2">
    <source>
        <dbReference type="EMBL" id="KAF0024537.1"/>
    </source>
</evidence>
<comment type="caution">
    <text evidence="2">The sequence shown here is derived from an EMBL/GenBank/DDBJ whole genome shotgun (WGS) entry which is preliminary data.</text>
</comment>